<dbReference type="FunFam" id="3.60.10.10:FF:000018">
    <property type="entry name" value="2',5'-phosphodiesterase 12"/>
    <property type="match status" value="1"/>
</dbReference>
<keyword evidence="9" id="KW-0460">Magnesium</keyword>
<evidence type="ECO:0000256" key="6">
    <source>
        <dbReference type="ARBA" id="ARBA00022723"/>
    </source>
</evidence>
<organism evidence="16 17">
    <name type="scientific">Vespula pensylvanica</name>
    <name type="common">Western yellow jacket</name>
    <name type="synonym">Wasp</name>
    <dbReference type="NCBI Taxonomy" id="30213"/>
    <lineage>
        <taxon>Eukaryota</taxon>
        <taxon>Metazoa</taxon>
        <taxon>Ecdysozoa</taxon>
        <taxon>Arthropoda</taxon>
        <taxon>Hexapoda</taxon>
        <taxon>Insecta</taxon>
        <taxon>Pterygota</taxon>
        <taxon>Neoptera</taxon>
        <taxon>Endopterygota</taxon>
        <taxon>Hymenoptera</taxon>
        <taxon>Apocrita</taxon>
        <taxon>Aculeata</taxon>
        <taxon>Vespoidea</taxon>
        <taxon>Vespidae</taxon>
        <taxon>Vespinae</taxon>
        <taxon>Vespula</taxon>
    </lineage>
</organism>
<evidence type="ECO:0000256" key="12">
    <source>
        <dbReference type="ARBA" id="ARBA00072755"/>
    </source>
</evidence>
<evidence type="ECO:0000256" key="5">
    <source>
        <dbReference type="ARBA" id="ARBA00022722"/>
    </source>
</evidence>
<evidence type="ECO:0000259" key="15">
    <source>
        <dbReference type="Pfam" id="PF21171"/>
    </source>
</evidence>
<dbReference type="GO" id="GO:0005759">
    <property type="term" value="C:mitochondrial matrix"/>
    <property type="evidence" value="ECO:0007669"/>
    <property type="project" value="UniProtKB-SubCell"/>
</dbReference>
<evidence type="ECO:0000256" key="3">
    <source>
        <dbReference type="ARBA" id="ARBA00022553"/>
    </source>
</evidence>
<evidence type="ECO:0000259" key="14">
    <source>
        <dbReference type="Pfam" id="PF03372"/>
    </source>
</evidence>
<dbReference type="InterPro" id="IPR048821">
    <property type="entry name" value="PDE12-like_N"/>
</dbReference>
<evidence type="ECO:0000256" key="8">
    <source>
        <dbReference type="ARBA" id="ARBA00022839"/>
    </source>
</evidence>
<dbReference type="Gene3D" id="3.60.10.10">
    <property type="entry name" value="Endonuclease/exonuclease/phosphatase"/>
    <property type="match status" value="1"/>
</dbReference>
<keyword evidence="11" id="KW-0496">Mitochondrion</keyword>
<dbReference type="SUPFAM" id="SSF56219">
    <property type="entry name" value="DNase I-like"/>
    <property type="match status" value="1"/>
</dbReference>
<evidence type="ECO:0000313" key="16">
    <source>
        <dbReference type="EMBL" id="KAF7400045.1"/>
    </source>
</evidence>
<comment type="cofactor">
    <cofactor evidence="1">
        <name>Mg(2+)</name>
        <dbReference type="ChEBI" id="CHEBI:18420"/>
    </cofactor>
</comment>
<keyword evidence="3" id="KW-0597">Phosphoprotein</keyword>
<dbReference type="GO" id="GO:0046872">
    <property type="term" value="F:metal ion binding"/>
    <property type="evidence" value="ECO:0007669"/>
    <property type="project" value="UniProtKB-KW"/>
</dbReference>
<dbReference type="Proteomes" id="UP000600918">
    <property type="component" value="Unassembled WGS sequence"/>
</dbReference>
<dbReference type="Pfam" id="PF21171">
    <property type="entry name" value="PDE12-like_N"/>
    <property type="match status" value="1"/>
</dbReference>
<keyword evidence="5" id="KW-0540">Nuclease</keyword>
<evidence type="ECO:0000256" key="10">
    <source>
        <dbReference type="ARBA" id="ARBA00022946"/>
    </source>
</evidence>
<keyword evidence="6" id="KW-0479">Metal-binding</keyword>
<evidence type="ECO:0000256" key="2">
    <source>
        <dbReference type="ARBA" id="ARBA00004305"/>
    </source>
</evidence>
<dbReference type="Pfam" id="PF03372">
    <property type="entry name" value="Exo_endo_phos"/>
    <property type="match status" value="1"/>
</dbReference>
<dbReference type="InterPro" id="IPR036691">
    <property type="entry name" value="Endo/exonu/phosph_ase_sf"/>
</dbReference>
<accession>A0A834K543</accession>
<evidence type="ECO:0000256" key="4">
    <source>
        <dbReference type="ARBA" id="ARBA00022664"/>
    </source>
</evidence>
<name>A0A834K543_VESPE</name>
<keyword evidence="7" id="KW-0378">Hydrolase</keyword>
<dbReference type="GO" id="GO:0000288">
    <property type="term" value="P:nuclear-transcribed mRNA catabolic process, deadenylation-dependent decay"/>
    <property type="evidence" value="ECO:0007669"/>
    <property type="project" value="TreeGrafter"/>
</dbReference>
<comment type="subcellular location">
    <subcellularLocation>
        <location evidence="2">Mitochondrion matrix</location>
    </subcellularLocation>
</comment>
<dbReference type="InterPro" id="IPR005135">
    <property type="entry name" value="Endo/exonuclease/phosphatase"/>
</dbReference>
<dbReference type="InterPro" id="IPR050410">
    <property type="entry name" value="CCR4/nocturin_mRNA_transcr"/>
</dbReference>
<feature type="domain" description="2',5'-phosphodiesterase 12-like N-terminal" evidence="15">
    <location>
        <begin position="307"/>
        <end position="400"/>
    </location>
</feature>
<dbReference type="GO" id="GO:0006397">
    <property type="term" value="P:mRNA processing"/>
    <property type="evidence" value="ECO:0007669"/>
    <property type="project" value="UniProtKB-KW"/>
</dbReference>
<evidence type="ECO:0000313" key="17">
    <source>
        <dbReference type="Proteomes" id="UP000600918"/>
    </source>
</evidence>
<dbReference type="GO" id="GO:0004535">
    <property type="term" value="F:poly(A)-specific ribonuclease activity"/>
    <property type="evidence" value="ECO:0007669"/>
    <property type="project" value="UniProtKB-ARBA"/>
</dbReference>
<dbReference type="PANTHER" id="PTHR12121">
    <property type="entry name" value="CARBON CATABOLITE REPRESSOR PROTEIN 4"/>
    <property type="match status" value="1"/>
</dbReference>
<keyword evidence="8" id="KW-0269">Exonuclease</keyword>
<dbReference type="PANTHER" id="PTHR12121:SF37">
    <property type="entry name" value="2',5'-PHOSPHODIESTERASE 12"/>
    <property type="match status" value="1"/>
</dbReference>
<proteinExistence type="predicted"/>
<keyword evidence="17" id="KW-1185">Reference proteome</keyword>
<feature type="domain" description="Endonuclease/exonuclease/phosphatase" evidence="14">
    <location>
        <begin position="426"/>
        <end position="731"/>
    </location>
</feature>
<dbReference type="AlphaFoldDB" id="A0A834K543"/>
<evidence type="ECO:0000256" key="1">
    <source>
        <dbReference type="ARBA" id="ARBA00001946"/>
    </source>
</evidence>
<evidence type="ECO:0000256" key="7">
    <source>
        <dbReference type="ARBA" id="ARBA00022801"/>
    </source>
</evidence>
<evidence type="ECO:0000256" key="11">
    <source>
        <dbReference type="ARBA" id="ARBA00023128"/>
    </source>
</evidence>
<reference evidence="16" key="1">
    <citation type="journal article" date="2020" name="G3 (Bethesda)">
        <title>High-Quality Assemblies for Three Invasive Social Wasps from the &lt;i&gt;Vespula&lt;/i&gt; Genus.</title>
        <authorList>
            <person name="Harrop T.W.R."/>
            <person name="Guhlin J."/>
            <person name="McLaughlin G.M."/>
            <person name="Permina E."/>
            <person name="Stockwell P."/>
            <person name="Gilligan J."/>
            <person name="Le Lec M.F."/>
            <person name="Gruber M.A.M."/>
            <person name="Quinn O."/>
            <person name="Lovegrove M."/>
            <person name="Duncan E.J."/>
            <person name="Remnant E.J."/>
            <person name="Van Eeckhoven J."/>
            <person name="Graham B."/>
            <person name="Knapp R.A."/>
            <person name="Langford K.W."/>
            <person name="Kronenberg Z."/>
            <person name="Press M.O."/>
            <person name="Eacker S.M."/>
            <person name="Wilson-Rankin E.E."/>
            <person name="Purcell J."/>
            <person name="Lester P.J."/>
            <person name="Dearden P.K."/>
        </authorList>
    </citation>
    <scope>NUCLEOTIDE SEQUENCE</scope>
    <source>
        <strain evidence="16">Volc-1</strain>
    </source>
</reference>
<protein>
    <recommendedName>
        <fullName evidence="12">2',5'-phosphodiesterase 12</fullName>
    </recommendedName>
    <alternativeName>
        <fullName evidence="13">Mitochondrial deadenylase</fullName>
    </alternativeName>
</protein>
<dbReference type="EMBL" id="JACSDY010000018">
    <property type="protein sequence ID" value="KAF7400045.1"/>
    <property type="molecule type" value="Genomic_DNA"/>
</dbReference>
<keyword evidence="4" id="KW-0507">mRNA processing</keyword>
<evidence type="ECO:0000256" key="13">
    <source>
        <dbReference type="ARBA" id="ARBA00083541"/>
    </source>
</evidence>
<evidence type="ECO:0000256" key="9">
    <source>
        <dbReference type="ARBA" id="ARBA00022842"/>
    </source>
</evidence>
<gene>
    <name evidence="16" type="ORF">H0235_015782</name>
</gene>
<keyword evidence="10" id="KW-0809">Transit peptide</keyword>
<sequence>MNNLQNIINRQANVSRKWKKDLSTLTNFLNIPFPYIPLLIEDISTYIKLNDYENNRIKTIQTIGRIIRKDNIDMIVDLKKEVLFPICLKPLHKTDIFFKTPRNNKNNIWVINDKYLQLVQEYNAVRVYGTLVRKEFQIVLGISAIFEVTDINNCQNIFRILGLLSRTEYRQIPTNKEVNKLFKEQWEEQKSGEAFLYHENGAETFDFMFRFEYPTLNVNRQFNFSRNISERVDAFLNRINCNVTKIIIRKRKKYSEEVDEVIKKNICLYKNDIKVNGDTLCETILEDVNNLKLVIFDTTFVIKKNMPIVNVITLPSSLLCGFPLYPNKFESLYTNKKLSIFKWYKNDINDPKKIWLHIGDGYLYTPNASDIGYRLKLNCTPQNERESGPSIEVESKKVVEAGPGNCPFDTRHMFTKFKLTGKRVTSYNILANVYASTSYSKENLFPYCPEYALEIDYRKQLILKELIGFNSDIICLQEVDNKIYDNDLMPTLSLLQYKSMFNTKNESSEGLAIFFNEERFEQLSFDCTVIGHNTEMPKFALIWSKIQNEKVKKRFLQRNTTAQVIALRSRERPLDVLVIANTHLYFHPDADHIRLLQAYYILLYIENLIEKIKQEHPQSNVSILLCGDFNSVPECGIYQLMTENYIPENYKDWSSNLEETVKGVSLTYNVRFASACGTPIYTNYTPEFSGCLDYIFYEKNKLEVEQVIPMPNDEELALYVGLPSIVLPSDHISLCADLKWIT</sequence>
<comment type="caution">
    <text evidence="16">The sequence shown here is derived from an EMBL/GenBank/DDBJ whole genome shotgun (WGS) entry which is preliminary data.</text>
</comment>